<name>A0A8R7QSY2_TRIUA</name>
<proteinExistence type="predicted"/>
<dbReference type="EnsemblPlants" id="TuG1812G0600004114.01.T01">
    <property type="protein sequence ID" value="TuG1812G0600004114.01.T01.cds274736"/>
    <property type="gene ID" value="TuG1812G0600004114.01"/>
</dbReference>
<dbReference type="Gramene" id="TuG1812G0600004114.01.T01">
    <property type="protein sequence ID" value="TuG1812G0600004114.01.T01.cds274736"/>
    <property type="gene ID" value="TuG1812G0600004114.01"/>
</dbReference>
<reference evidence="1" key="2">
    <citation type="submission" date="2018-03" db="EMBL/GenBank/DDBJ databases">
        <title>The Triticum urartu genome reveals the dynamic nature of wheat genome evolution.</title>
        <authorList>
            <person name="Ling H."/>
            <person name="Ma B."/>
            <person name="Shi X."/>
            <person name="Liu H."/>
            <person name="Dong L."/>
            <person name="Sun H."/>
            <person name="Cao Y."/>
            <person name="Gao Q."/>
            <person name="Zheng S."/>
            <person name="Li Y."/>
            <person name="Yu Y."/>
            <person name="Du H."/>
            <person name="Qi M."/>
            <person name="Li Y."/>
            <person name="Yu H."/>
            <person name="Cui Y."/>
            <person name="Wang N."/>
            <person name="Chen C."/>
            <person name="Wu H."/>
            <person name="Zhao Y."/>
            <person name="Zhang J."/>
            <person name="Li Y."/>
            <person name="Zhou W."/>
            <person name="Zhang B."/>
            <person name="Hu W."/>
            <person name="Eijk M."/>
            <person name="Tang J."/>
            <person name="Witsenboer H."/>
            <person name="Zhao S."/>
            <person name="Li Z."/>
            <person name="Zhang A."/>
            <person name="Wang D."/>
            <person name="Liang C."/>
        </authorList>
    </citation>
    <scope>NUCLEOTIDE SEQUENCE [LARGE SCALE GENOMIC DNA]</scope>
    <source>
        <strain evidence="1">cv. G1812</strain>
    </source>
</reference>
<reference evidence="1" key="3">
    <citation type="submission" date="2022-06" db="UniProtKB">
        <authorList>
            <consortium name="EnsemblPlants"/>
        </authorList>
    </citation>
    <scope>IDENTIFICATION</scope>
</reference>
<evidence type="ECO:0000313" key="2">
    <source>
        <dbReference type="Proteomes" id="UP000015106"/>
    </source>
</evidence>
<dbReference type="AlphaFoldDB" id="A0A8R7QSY2"/>
<evidence type="ECO:0000313" key="1">
    <source>
        <dbReference type="EnsemblPlants" id="TuG1812G0600004114.01.T01.cds274736"/>
    </source>
</evidence>
<dbReference type="Proteomes" id="UP000015106">
    <property type="component" value="Chromosome 6"/>
</dbReference>
<organism evidence="1 2">
    <name type="scientific">Triticum urartu</name>
    <name type="common">Red wild einkorn</name>
    <name type="synonym">Crithodium urartu</name>
    <dbReference type="NCBI Taxonomy" id="4572"/>
    <lineage>
        <taxon>Eukaryota</taxon>
        <taxon>Viridiplantae</taxon>
        <taxon>Streptophyta</taxon>
        <taxon>Embryophyta</taxon>
        <taxon>Tracheophyta</taxon>
        <taxon>Spermatophyta</taxon>
        <taxon>Magnoliopsida</taxon>
        <taxon>Liliopsida</taxon>
        <taxon>Poales</taxon>
        <taxon>Poaceae</taxon>
        <taxon>BOP clade</taxon>
        <taxon>Pooideae</taxon>
        <taxon>Triticodae</taxon>
        <taxon>Triticeae</taxon>
        <taxon>Triticinae</taxon>
        <taxon>Triticum</taxon>
    </lineage>
</organism>
<accession>A0A8R7QSY2</accession>
<protein>
    <submittedName>
        <fullName evidence="1">Uncharacterized protein</fullName>
    </submittedName>
</protein>
<reference evidence="2" key="1">
    <citation type="journal article" date="2013" name="Nature">
        <title>Draft genome of the wheat A-genome progenitor Triticum urartu.</title>
        <authorList>
            <person name="Ling H.Q."/>
            <person name="Zhao S."/>
            <person name="Liu D."/>
            <person name="Wang J."/>
            <person name="Sun H."/>
            <person name="Zhang C."/>
            <person name="Fan H."/>
            <person name="Li D."/>
            <person name="Dong L."/>
            <person name="Tao Y."/>
            <person name="Gao C."/>
            <person name="Wu H."/>
            <person name="Li Y."/>
            <person name="Cui Y."/>
            <person name="Guo X."/>
            <person name="Zheng S."/>
            <person name="Wang B."/>
            <person name="Yu K."/>
            <person name="Liang Q."/>
            <person name="Yang W."/>
            <person name="Lou X."/>
            <person name="Chen J."/>
            <person name="Feng M."/>
            <person name="Jian J."/>
            <person name="Zhang X."/>
            <person name="Luo G."/>
            <person name="Jiang Y."/>
            <person name="Liu J."/>
            <person name="Wang Z."/>
            <person name="Sha Y."/>
            <person name="Zhang B."/>
            <person name="Wu H."/>
            <person name="Tang D."/>
            <person name="Shen Q."/>
            <person name="Xue P."/>
            <person name="Zou S."/>
            <person name="Wang X."/>
            <person name="Liu X."/>
            <person name="Wang F."/>
            <person name="Yang Y."/>
            <person name="An X."/>
            <person name="Dong Z."/>
            <person name="Zhang K."/>
            <person name="Zhang X."/>
            <person name="Luo M.C."/>
            <person name="Dvorak J."/>
            <person name="Tong Y."/>
            <person name="Wang J."/>
            <person name="Yang H."/>
            <person name="Li Z."/>
            <person name="Wang D."/>
            <person name="Zhang A."/>
            <person name="Wang J."/>
        </authorList>
    </citation>
    <scope>NUCLEOTIDE SEQUENCE</scope>
    <source>
        <strain evidence="2">cv. G1812</strain>
    </source>
</reference>
<sequence>MSDRDDRLKICLGNGPVNLLFENVAKVISDSLPRLGGSGPSNMLPSVHIISSCVKFPREDGMNPVSRLWLNTRYCSEFSLPMVSGKAPVNWLPDSCN</sequence>
<keyword evidence="2" id="KW-1185">Reference proteome</keyword>